<comment type="similarity">
    <text evidence="4 12">Belongs to the 2-oxoacid dehydrogenase family.</text>
</comment>
<dbReference type="FunFam" id="3.30.559.10:FF:000007">
    <property type="entry name" value="Dihydrolipoamide acetyltransferase component of pyruvate dehydrogenase complex"/>
    <property type="match status" value="1"/>
</dbReference>
<keyword evidence="9 12" id="KW-0450">Lipoyl</keyword>
<evidence type="ECO:0000256" key="7">
    <source>
        <dbReference type="ARBA" id="ARBA00022532"/>
    </source>
</evidence>
<feature type="domain" description="Peripheral subunit-binding (PSBD)" evidence="15">
    <location>
        <begin position="222"/>
        <end position="259"/>
    </location>
</feature>
<feature type="compositionally biased region" description="Low complexity" evidence="13">
    <location>
        <begin position="194"/>
        <end position="207"/>
    </location>
</feature>
<name>G0IW22_CYCMS</name>
<evidence type="ECO:0000256" key="5">
    <source>
        <dbReference type="ARBA" id="ARBA00012945"/>
    </source>
</evidence>
<dbReference type="SUPFAM" id="SSF52777">
    <property type="entry name" value="CoA-dependent acyltransferases"/>
    <property type="match status" value="1"/>
</dbReference>
<evidence type="ECO:0000313" key="16">
    <source>
        <dbReference type="EMBL" id="AEL26242.1"/>
    </source>
</evidence>
<evidence type="ECO:0000256" key="4">
    <source>
        <dbReference type="ARBA" id="ARBA00007317"/>
    </source>
</evidence>
<keyword evidence="17" id="KW-1185">Reference proteome</keyword>
<keyword evidence="7 12" id="KW-0816">Tricarboxylic acid cycle</keyword>
<reference evidence="17" key="1">
    <citation type="submission" date="2011-07" db="EMBL/GenBank/DDBJ databases">
        <title>The complete genome of Cyclobacterium marinum DSM 745.</title>
        <authorList>
            <person name="Lucas S."/>
            <person name="Han J."/>
            <person name="Lapidus A."/>
            <person name="Bruce D."/>
            <person name="Goodwin L."/>
            <person name="Pitluck S."/>
            <person name="Peters L."/>
            <person name="Kyrpides N."/>
            <person name="Mavromatis K."/>
            <person name="Ivanova N."/>
            <person name="Ovchinnikova G."/>
            <person name="Chertkov O."/>
            <person name="Detter J.C."/>
            <person name="Tapia R."/>
            <person name="Han C."/>
            <person name="Land M."/>
            <person name="Hauser L."/>
            <person name="Markowitz V."/>
            <person name="Cheng J.-F."/>
            <person name="Hugenholtz P."/>
            <person name="Woyke T."/>
            <person name="Wu D."/>
            <person name="Tindall B."/>
            <person name="Schuetze A."/>
            <person name="Brambilla E."/>
            <person name="Klenk H.-P."/>
            <person name="Eisen J.A."/>
        </authorList>
    </citation>
    <scope>NUCLEOTIDE SEQUENCE [LARGE SCALE GENOMIC DNA]</scope>
    <source>
        <strain evidence="17">ATCC 25205 / DSM 745 / LMG 13164 / NCIMB 1802</strain>
    </source>
</reference>
<dbReference type="SUPFAM" id="SSF51230">
    <property type="entry name" value="Single hybrid motif"/>
    <property type="match status" value="2"/>
</dbReference>
<dbReference type="EMBL" id="CP002955">
    <property type="protein sequence ID" value="AEL26242.1"/>
    <property type="molecule type" value="Genomic_DNA"/>
</dbReference>
<dbReference type="Gene3D" id="3.30.559.10">
    <property type="entry name" value="Chloramphenicol acetyltransferase-like domain"/>
    <property type="match status" value="1"/>
</dbReference>
<evidence type="ECO:0000313" key="17">
    <source>
        <dbReference type="Proteomes" id="UP000001635"/>
    </source>
</evidence>
<keyword evidence="8 12" id="KW-0808">Transferase</keyword>
<comment type="catalytic activity">
    <reaction evidence="11 12">
        <text>N(6)-[(R)-dihydrolipoyl]-L-lysyl-[protein] + succinyl-CoA = N(6)-[(R)-S(8)-succinyldihydrolipoyl]-L-lysyl-[protein] + CoA</text>
        <dbReference type="Rhea" id="RHEA:15213"/>
        <dbReference type="Rhea" id="RHEA-COMP:10475"/>
        <dbReference type="Rhea" id="RHEA-COMP:20092"/>
        <dbReference type="ChEBI" id="CHEBI:57287"/>
        <dbReference type="ChEBI" id="CHEBI:57292"/>
        <dbReference type="ChEBI" id="CHEBI:83100"/>
        <dbReference type="ChEBI" id="CHEBI:83120"/>
        <dbReference type="EC" id="2.3.1.61"/>
    </reaction>
</comment>
<evidence type="ECO:0000256" key="10">
    <source>
        <dbReference type="ARBA" id="ARBA00023315"/>
    </source>
</evidence>
<dbReference type="NCBIfam" id="TIGR01347">
    <property type="entry name" value="sucB"/>
    <property type="match status" value="1"/>
</dbReference>
<evidence type="ECO:0000256" key="6">
    <source>
        <dbReference type="ARBA" id="ARBA00019511"/>
    </source>
</evidence>
<dbReference type="EC" id="2.3.1.61" evidence="5 12"/>
<dbReference type="InterPro" id="IPR001078">
    <property type="entry name" value="2-oxoacid_DH_actylTfrase"/>
</dbReference>
<feature type="region of interest" description="Disordered" evidence="13">
    <location>
        <begin position="76"/>
        <end position="116"/>
    </location>
</feature>
<dbReference type="InterPro" id="IPR000089">
    <property type="entry name" value="Biotin_lipoyl"/>
</dbReference>
<dbReference type="UniPathway" id="UPA00868">
    <property type="reaction ID" value="UER00840"/>
</dbReference>
<dbReference type="KEGG" id="cmr:Cycma_2503"/>
<feature type="domain" description="Lipoyl-binding" evidence="14">
    <location>
        <begin position="2"/>
        <end position="76"/>
    </location>
</feature>
<dbReference type="RefSeq" id="WP_014020535.1">
    <property type="nucleotide sequence ID" value="NC_015914.1"/>
</dbReference>
<comment type="cofactor">
    <cofactor evidence="1">
        <name>(R)-lipoate</name>
        <dbReference type="ChEBI" id="CHEBI:83088"/>
    </cofactor>
</comment>
<dbReference type="SUPFAM" id="SSF47005">
    <property type="entry name" value="Peripheral subunit-binding domain of 2-oxo acid dehydrogenase complex"/>
    <property type="match status" value="1"/>
</dbReference>
<proteinExistence type="inferred from homology"/>
<evidence type="ECO:0000256" key="3">
    <source>
        <dbReference type="ARBA" id="ARBA00005145"/>
    </source>
</evidence>
<comment type="function">
    <text evidence="2 12">E2 component of the 2-oxoglutarate dehydrogenase (OGDH) complex which catalyzes the second step in the conversion of 2-oxoglutarate to succinyl-CoA and CO(2).</text>
</comment>
<dbReference type="Pfam" id="PF00364">
    <property type="entry name" value="Biotin_lipoyl"/>
    <property type="match status" value="2"/>
</dbReference>
<dbReference type="NCBIfam" id="NF004309">
    <property type="entry name" value="PRK05704.1"/>
    <property type="match status" value="1"/>
</dbReference>
<feature type="compositionally biased region" description="Basic and acidic residues" evidence="13">
    <location>
        <begin position="244"/>
        <end position="262"/>
    </location>
</feature>
<dbReference type="InterPro" id="IPR011053">
    <property type="entry name" value="Single_hybrid_motif"/>
</dbReference>
<feature type="domain" description="Lipoyl-binding" evidence="14">
    <location>
        <begin position="113"/>
        <end position="187"/>
    </location>
</feature>
<keyword evidence="10 12" id="KW-0012">Acyltransferase</keyword>
<dbReference type="GO" id="GO:0045252">
    <property type="term" value="C:oxoglutarate dehydrogenase complex"/>
    <property type="evidence" value="ECO:0007669"/>
    <property type="project" value="UniProtKB-UniRule"/>
</dbReference>
<dbReference type="Gene3D" id="4.10.320.10">
    <property type="entry name" value="E3-binding domain"/>
    <property type="match status" value="1"/>
</dbReference>
<evidence type="ECO:0000256" key="9">
    <source>
        <dbReference type="ARBA" id="ARBA00022823"/>
    </source>
</evidence>
<dbReference type="OrthoDB" id="9805770at2"/>
<dbReference type="STRING" id="880070.Cycma_2503"/>
<dbReference type="GO" id="GO:0005829">
    <property type="term" value="C:cytosol"/>
    <property type="evidence" value="ECO:0007669"/>
    <property type="project" value="TreeGrafter"/>
</dbReference>
<dbReference type="Proteomes" id="UP000001635">
    <property type="component" value="Chromosome"/>
</dbReference>
<evidence type="ECO:0000256" key="2">
    <source>
        <dbReference type="ARBA" id="ARBA00004052"/>
    </source>
</evidence>
<dbReference type="GO" id="GO:0004149">
    <property type="term" value="F:dihydrolipoyllysine-residue succinyltransferase activity"/>
    <property type="evidence" value="ECO:0007669"/>
    <property type="project" value="UniProtKB-UniRule"/>
</dbReference>
<gene>
    <name evidence="16" type="ordered locus">Cycma_2503</name>
</gene>
<comment type="pathway">
    <text evidence="3 12">Amino-acid degradation; L-lysine degradation via saccharopine pathway; glutaryl-CoA from L-lysine: step 6/6.</text>
</comment>
<dbReference type="HOGENOM" id="CLU_016733_10_1_10"/>
<dbReference type="PROSITE" id="PS50968">
    <property type="entry name" value="BIOTINYL_LIPOYL"/>
    <property type="match status" value="2"/>
</dbReference>
<feature type="compositionally biased region" description="Polar residues" evidence="13">
    <location>
        <begin position="208"/>
        <end position="218"/>
    </location>
</feature>
<evidence type="ECO:0000259" key="14">
    <source>
        <dbReference type="PROSITE" id="PS50968"/>
    </source>
</evidence>
<dbReference type="PROSITE" id="PS00189">
    <property type="entry name" value="LIPOYL"/>
    <property type="match status" value="1"/>
</dbReference>
<evidence type="ECO:0000256" key="8">
    <source>
        <dbReference type="ARBA" id="ARBA00022679"/>
    </source>
</evidence>
<organism evidence="16 17">
    <name type="scientific">Cyclobacterium marinum (strain ATCC 25205 / DSM 745 / LMG 13164 / NCIMB 1802)</name>
    <name type="common">Flectobacillus marinus</name>
    <dbReference type="NCBI Taxonomy" id="880070"/>
    <lineage>
        <taxon>Bacteria</taxon>
        <taxon>Pseudomonadati</taxon>
        <taxon>Bacteroidota</taxon>
        <taxon>Cytophagia</taxon>
        <taxon>Cytophagales</taxon>
        <taxon>Cyclobacteriaceae</taxon>
        <taxon>Cyclobacterium</taxon>
    </lineage>
</organism>
<dbReference type="eggNOG" id="COG0508">
    <property type="taxonomic scope" value="Bacteria"/>
</dbReference>
<dbReference type="GO" id="GO:0033512">
    <property type="term" value="P:L-lysine catabolic process to acetyl-CoA via saccharopine"/>
    <property type="evidence" value="ECO:0007669"/>
    <property type="project" value="UniProtKB-UniRule"/>
</dbReference>
<dbReference type="Pfam" id="PF02817">
    <property type="entry name" value="E3_binding"/>
    <property type="match status" value="1"/>
</dbReference>
<sequence length="520" mass="56232">MSIVIKVPAVGESITEVTIGQWFKNDGEFVEMDEVICELESDKATFELTAESSGVLHTKAEEGDTLEIGAVICEIDPEGKEGDSPQPAAAIETEKAPEEKTASTSEAKSTGETKEMHVPTVGESITEVTLASWIKEDGDYVELDEIIAEVDSDKATFELPAEAAGILRHVAGEGDTLEIGDLICKIEVMEGGAPEATEATENTTAQESKSTTSSNETYATGHASPAASKILSEKGIDPATVKGTGKDGRITKEDAEKAEKTKPAASAPAKPAAKSSSAETKDSPAKGDRSERREKMTSLRRTISRRLVAVKNETAMLTTFNEVNMKPIMDLRKQYKDKFKERYEVNLGFMSFFTKAACIALQEWPAVNAQIDGNEIIFHDYCDISIAVSSPKGLVVPVIRNAENLSFSGIEKEVVRLAVKARDGKLTIDEMTGGTFTLTNGGIFGSMMSTPIINAPQAAILGMHNIVQRPMAVNGEVKILPMMYLALSYDHRIIDGRESVSFLVRMKELLEDPARLMLGI</sequence>
<dbReference type="PANTHER" id="PTHR43416">
    <property type="entry name" value="DIHYDROLIPOYLLYSINE-RESIDUE SUCCINYLTRANSFERASE COMPONENT OF 2-OXOGLUTARATE DEHYDROGENASE COMPLEX, MITOCHONDRIAL-RELATED"/>
    <property type="match status" value="1"/>
</dbReference>
<protein>
    <recommendedName>
        <fullName evidence="6 12">Dihydrolipoyllysine-residue succinyltransferase component of 2-oxoglutarate dehydrogenase complex</fullName>
        <ecNumber evidence="5 12">2.3.1.61</ecNumber>
    </recommendedName>
    <alternativeName>
        <fullName evidence="12">2-oxoglutarate dehydrogenase complex component E2</fullName>
    </alternativeName>
</protein>
<feature type="compositionally biased region" description="Low complexity" evidence="13">
    <location>
        <begin position="263"/>
        <end position="278"/>
    </location>
</feature>
<dbReference type="AlphaFoldDB" id="G0IW22"/>
<evidence type="ECO:0000256" key="13">
    <source>
        <dbReference type="SAM" id="MobiDB-lite"/>
    </source>
</evidence>
<feature type="compositionally biased region" description="Basic and acidic residues" evidence="13">
    <location>
        <begin position="92"/>
        <end position="101"/>
    </location>
</feature>
<feature type="compositionally biased region" description="Basic and acidic residues" evidence="13">
    <location>
        <begin position="279"/>
        <end position="297"/>
    </location>
</feature>
<dbReference type="InterPro" id="IPR006255">
    <property type="entry name" value="SucB"/>
</dbReference>
<evidence type="ECO:0000256" key="1">
    <source>
        <dbReference type="ARBA" id="ARBA00001938"/>
    </source>
</evidence>
<evidence type="ECO:0000256" key="11">
    <source>
        <dbReference type="ARBA" id="ARBA00052761"/>
    </source>
</evidence>
<accession>G0IW22</accession>
<dbReference type="InterPro" id="IPR050537">
    <property type="entry name" value="2-oxoacid_dehydrogenase"/>
</dbReference>
<dbReference type="InterPro" id="IPR023213">
    <property type="entry name" value="CAT-like_dom_sf"/>
</dbReference>
<dbReference type="InterPro" id="IPR003016">
    <property type="entry name" value="2-oxoA_DH_lipoyl-BS"/>
</dbReference>
<dbReference type="CDD" id="cd06849">
    <property type="entry name" value="lipoyl_domain"/>
    <property type="match status" value="2"/>
</dbReference>
<dbReference type="Gene3D" id="2.40.50.100">
    <property type="match status" value="2"/>
</dbReference>
<evidence type="ECO:0000259" key="15">
    <source>
        <dbReference type="PROSITE" id="PS51826"/>
    </source>
</evidence>
<dbReference type="PROSITE" id="PS51826">
    <property type="entry name" value="PSBD"/>
    <property type="match status" value="1"/>
</dbReference>
<dbReference type="GO" id="GO:0006099">
    <property type="term" value="P:tricarboxylic acid cycle"/>
    <property type="evidence" value="ECO:0007669"/>
    <property type="project" value="UniProtKB-UniRule"/>
</dbReference>
<dbReference type="InterPro" id="IPR004167">
    <property type="entry name" value="PSBD"/>
</dbReference>
<evidence type="ECO:0000256" key="12">
    <source>
        <dbReference type="RuleBase" id="RU361138"/>
    </source>
</evidence>
<dbReference type="InterPro" id="IPR036625">
    <property type="entry name" value="E3-bd_dom_sf"/>
</dbReference>
<dbReference type="PANTHER" id="PTHR43416:SF5">
    <property type="entry name" value="DIHYDROLIPOYLLYSINE-RESIDUE SUCCINYLTRANSFERASE COMPONENT OF 2-OXOGLUTARATE DEHYDROGENASE COMPLEX, MITOCHONDRIAL"/>
    <property type="match status" value="1"/>
</dbReference>
<dbReference type="Pfam" id="PF00198">
    <property type="entry name" value="2-oxoacid_dh"/>
    <property type="match status" value="1"/>
</dbReference>
<feature type="region of interest" description="Disordered" evidence="13">
    <location>
        <begin position="194"/>
        <end position="300"/>
    </location>
</feature>